<sequence length="499" mass="51808">MRRPSLAPAAVLAVLLAAPPAGAATLVSQFAVPGGAVDRSGLSGAGQNRLGGFGSDLSYDAATGTFYGTTDRGPGGGVLSYQPRLQTFTLDIDHATGAIRGFDLQATTLFTQANGNPYTGLNPTLASGSMATLGGSLDPEGLARLPNGHVLVSDEYGPSVIEFDQTGRAVRTFAVPANLVPKRANGNVDYTGDRDTVATGRQDNRGFEGLTVSADGKTAYAMLQDPLFEEGANGSKADGRYSRNVRIVQYDVATGQPTKQYIYQLESLSDINSRIDGTAQDFEAKHQGRSIGISAIQALPNGTLLVLERDNRGLGVDDPIGANTVGEKRIWQIDLSKATDVSTISLKGTNDLPAGVTPVAKSATAFIDIAAALKAMGLTVPEKIEGFAFGPRLADGSYTLIVATDNDYSVTQNGGGTQFDVCTSGVGGASSTVALGAACPEGQHLLDSYLYSFRLSEAEYASLAGVVPEPATWATMTLGFGLIGAAARRRRRRGAAVTA</sequence>
<dbReference type="RefSeq" id="WP_184114142.1">
    <property type="nucleotide sequence ID" value="NZ_JACHNY010000003.1"/>
</dbReference>
<proteinExistence type="predicted"/>
<dbReference type="NCBIfam" id="TIGR02595">
    <property type="entry name" value="PEP_CTERM"/>
    <property type="match status" value="1"/>
</dbReference>
<dbReference type="Pfam" id="PF13449">
    <property type="entry name" value="Phytase-like"/>
    <property type="match status" value="1"/>
</dbReference>
<dbReference type="Proteomes" id="UP000574769">
    <property type="component" value="Unassembled WGS sequence"/>
</dbReference>
<feature type="domain" description="Ice-binding protein C-terminal" evidence="2">
    <location>
        <begin position="467"/>
        <end position="490"/>
    </location>
</feature>
<evidence type="ECO:0008006" key="6">
    <source>
        <dbReference type="Google" id="ProtNLM"/>
    </source>
</evidence>
<comment type="caution">
    <text evidence="4">The sequence shown here is derived from an EMBL/GenBank/DDBJ whole genome shotgun (WGS) entry which is preliminary data.</text>
</comment>
<evidence type="ECO:0000259" key="2">
    <source>
        <dbReference type="Pfam" id="PF07589"/>
    </source>
</evidence>
<reference evidence="4 5" key="1">
    <citation type="submission" date="2020-08" db="EMBL/GenBank/DDBJ databases">
        <title>Genomic Encyclopedia of Type Strains, Phase IV (KMG-IV): sequencing the most valuable type-strain genomes for metagenomic binning, comparative biology and taxonomic classification.</title>
        <authorList>
            <person name="Goeker M."/>
        </authorList>
    </citation>
    <scope>NUCLEOTIDE SEQUENCE [LARGE SCALE GENOMIC DNA]</scope>
    <source>
        <strain evidence="4 5">DSM 15867</strain>
    </source>
</reference>
<evidence type="ECO:0000259" key="3">
    <source>
        <dbReference type="Pfam" id="PF13449"/>
    </source>
</evidence>
<feature type="signal peptide" evidence="1">
    <location>
        <begin position="1"/>
        <end position="23"/>
    </location>
</feature>
<organism evidence="4 5">
    <name type="scientific">Sphingomonas abaci</name>
    <dbReference type="NCBI Taxonomy" id="237611"/>
    <lineage>
        <taxon>Bacteria</taxon>
        <taxon>Pseudomonadati</taxon>
        <taxon>Pseudomonadota</taxon>
        <taxon>Alphaproteobacteria</taxon>
        <taxon>Sphingomonadales</taxon>
        <taxon>Sphingomonadaceae</taxon>
        <taxon>Sphingomonas</taxon>
    </lineage>
</organism>
<gene>
    <name evidence="4" type="ORF">GGQ96_001564</name>
</gene>
<evidence type="ECO:0000256" key="1">
    <source>
        <dbReference type="SAM" id="SignalP"/>
    </source>
</evidence>
<keyword evidence="1" id="KW-0732">Signal</keyword>
<dbReference type="SUPFAM" id="SSF75011">
    <property type="entry name" value="3-carboxy-cis,cis-mucoante lactonizing enzyme"/>
    <property type="match status" value="1"/>
</dbReference>
<evidence type="ECO:0000313" key="4">
    <source>
        <dbReference type="EMBL" id="MBB4617436.1"/>
    </source>
</evidence>
<accession>A0A7W7AI24</accession>
<feature type="domain" description="Phytase-like" evidence="3">
    <location>
        <begin position="49"/>
        <end position="408"/>
    </location>
</feature>
<dbReference type="NCBIfam" id="NF035944">
    <property type="entry name" value="PEPxxWA-CTERM"/>
    <property type="match status" value="1"/>
</dbReference>
<keyword evidence="5" id="KW-1185">Reference proteome</keyword>
<evidence type="ECO:0000313" key="5">
    <source>
        <dbReference type="Proteomes" id="UP000574769"/>
    </source>
</evidence>
<dbReference type="PANTHER" id="PTHR37957:SF1">
    <property type="entry name" value="PHYTASE-LIKE DOMAIN-CONTAINING PROTEIN"/>
    <property type="match status" value="1"/>
</dbReference>
<name>A0A7W7AI24_9SPHN</name>
<dbReference type="InterPro" id="IPR013424">
    <property type="entry name" value="Ice-binding_C"/>
</dbReference>
<feature type="chain" id="PRO_5031390028" description="PEP-CTERM sorting domain-containing protein" evidence="1">
    <location>
        <begin position="24"/>
        <end position="499"/>
    </location>
</feature>
<dbReference type="AlphaFoldDB" id="A0A7W7AI24"/>
<dbReference type="PANTHER" id="PTHR37957">
    <property type="entry name" value="BLR7070 PROTEIN"/>
    <property type="match status" value="1"/>
</dbReference>
<dbReference type="EMBL" id="JACHNY010000003">
    <property type="protein sequence ID" value="MBB4617436.1"/>
    <property type="molecule type" value="Genomic_DNA"/>
</dbReference>
<dbReference type="InterPro" id="IPR027372">
    <property type="entry name" value="Phytase-like_dom"/>
</dbReference>
<dbReference type="Pfam" id="PF07589">
    <property type="entry name" value="PEP-CTERM"/>
    <property type="match status" value="1"/>
</dbReference>
<protein>
    <recommendedName>
        <fullName evidence="6">PEP-CTERM sorting domain-containing protein</fullName>
    </recommendedName>
</protein>